<dbReference type="Proteomes" id="UP000054564">
    <property type="component" value="Unassembled WGS sequence"/>
</dbReference>
<feature type="transmembrane region" description="Helical" evidence="1">
    <location>
        <begin position="117"/>
        <end position="136"/>
    </location>
</feature>
<name>A0A0L0UZ56_9BASI</name>
<accession>A0A0L0UZ56</accession>
<dbReference type="Pfam" id="PF00487">
    <property type="entry name" value="FA_desaturase"/>
    <property type="match status" value="1"/>
</dbReference>
<keyword evidence="1" id="KW-0812">Transmembrane</keyword>
<dbReference type="InterPro" id="IPR005804">
    <property type="entry name" value="FA_desaturase_dom"/>
</dbReference>
<dbReference type="GO" id="GO:0016491">
    <property type="term" value="F:oxidoreductase activity"/>
    <property type="evidence" value="ECO:0007669"/>
    <property type="project" value="InterPro"/>
</dbReference>
<evidence type="ECO:0000256" key="1">
    <source>
        <dbReference type="SAM" id="Phobius"/>
    </source>
</evidence>
<proteinExistence type="predicted"/>
<evidence type="ECO:0000313" key="3">
    <source>
        <dbReference type="EMBL" id="KNE92014.1"/>
    </source>
</evidence>
<dbReference type="PANTHER" id="PTHR32100">
    <property type="entry name" value="OMEGA-6 FATTY ACID DESATURASE, CHLOROPLASTIC"/>
    <property type="match status" value="1"/>
</dbReference>
<dbReference type="STRING" id="1165861.A0A0L0UZ56"/>
<evidence type="ECO:0000313" key="4">
    <source>
        <dbReference type="Proteomes" id="UP000054564"/>
    </source>
</evidence>
<keyword evidence="1" id="KW-1133">Transmembrane helix</keyword>
<feature type="transmembrane region" description="Helical" evidence="1">
    <location>
        <begin position="315"/>
        <end position="333"/>
    </location>
</feature>
<reference evidence="4" key="1">
    <citation type="submission" date="2014-03" db="EMBL/GenBank/DDBJ databases">
        <title>The Genome Sequence of Puccinia striiformis f. sp. tritici PST-78.</title>
        <authorList>
            <consortium name="The Broad Institute Genome Sequencing Platform"/>
            <person name="Cuomo C."/>
            <person name="Hulbert S."/>
            <person name="Chen X."/>
            <person name="Walker B."/>
            <person name="Young S.K."/>
            <person name="Zeng Q."/>
            <person name="Gargeya S."/>
            <person name="Fitzgerald M."/>
            <person name="Haas B."/>
            <person name="Abouelleil A."/>
            <person name="Alvarado L."/>
            <person name="Arachchi H.M."/>
            <person name="Berlin A.M."/>
            <person name="Chapman S.B."/>
            <person name="Goldberg J."/>
            <person name="Griggs A."/>
            <person name="Gujja S."/>
            <person name="Hansen M."/>
            <person name="Howarth C."/>
            <person name="Imamovic A."/>
            <person name="Larimer J."/>
            <person name="McCowan C."/>
            <person name="Montmayeur A."/>
            <person name="Murphy C."/>
            <person name="Neiman D."/>
            <person name="Pearson M."/>
            <person name="Priest M."/>
            <person name="Roberts A."/>
            <person name="Saif S."/>
            <person name="Shea T."/>
            <person name="Sisk P."/>
            <person name="Sykes S."/>
            <person name="Wortman J."/>
            <person name="Nusbaum C."/>
            <person name="Birren B."/>
        </authorList>
    </citation>
    <scope>NUCLEOTIDE SEQUENCE [LARGE SCALE GENOMIC DNA]</scope>
    <source>
        <strain evidence="4">race PST-78</strain>
    </source>
</reference>
<keyword evidence="1" id="KW-0472">Membrane</keyword>
<gene>
    <name evidence="3" type="ORF">PSTG_14602</name>
</gene>
<dbReference type="AlphaFoldDB" id="A0A0L0UZ56"/>
<dbReference type="InterPro" id="IPR012171">
    <property type="entry name" value="Fatty_acid_desaturase"/>
</dbReference>
<dbReference type="GO" id="GO:0006629">
    <property type="term" value="P:lipid metabolic process"/>
    <property type="evidence" value="ECO:0007669"/>
    <property type="project" value="InterPro"/>
</dbReference>
<sequence length="492" mass="55583">MSQEQLRQRHQCKIEATPNLTEQIVYLTDSSSPTSSSSSSSDGEEVHETKIPVFELPQFTMNELLSVIPAHCFKISTIKSCLYLIRDLLMVSTLVFLASFIDPYLDTIRPNSSHPTLISLARFTAWALYGYACGLVEVGKTKTIKRVLSPQERRRSLISCTLPGIWYIAHDCGHRAFSASKTINDGVGFILHSALLVPYFSYRITHAQHHAAAGDLARDQMFVPKTRFELGLAPLNPNASRDEREGNMHPSFYDEMDDLLEDSPLWNLVTLVGQQLIGWPMYLVSNSSGQFRYPSWTNHFNPSAAMFEPKHRSQVLASGLGVGFMLAVLAFTAHQTSFLTVFKYYIVPYLLANHWIVMLTYVQHNDPILPNYRGGAHTFARGTLCAVDRKFYGFFFHGFAENHIAHHVCSRMPHYHYAEATAALKVKLGHHYNETDENCYKSLWKCYTQSRFVEDEGDVVFCKNAKGQAARRLLDPESKISGFESGVDSSDK</sequence>
<protein>
    <recommendedName>
        <fullName evidence="2">Fatty acid desaturase domain-containing protein</fullName>
    </recommendedName>
</protein>
<dbReference type="EMBL" id="AJIL01000179">
    <property type="protein sequence ID" value="KNE92014.1"/>
    <property type="molecule type" value="Genomic_DNA"/>
</dbReference>
<keyword evidence="4" id="KW-1185">Reference proteome</keyword>
<evidence type="ECO:0000259" key="2">
    <source>
        <dbReference type="Pfam" id="PF00487"/>
    </source>
</evidence>
<feature type="domain" description="Fatty acid desaturase" evidence="2">
    <location>
        <begin position="164"/>
        <end position="432"/>
    </location>
</feature>
<feature type="transmembrane region" description="Helical" evidence="1">
    <location>
        <begin position="83"/>
        <end position="105"/>
    </location>
</feature>
<organism evidence="3 4">
    <name type="scientific">Puccinia striiformis f. sp. tritici PST-78</name>
    <dbReference type="NCBI Taxonomy" id="1165861"/>
    <lineage>
        <taxon>Eukaryota</taxon>
        <taxon>Fungi</taxon>
        <taxon>Dikarya</taxon>
        <taxon>Basidiomycota</taxon>
        <taxon>Pucciniomycotina</taxon>
        <taxon>Pucciniomycetes</taxon>
        <taxon>Pucciniales</taxon>
        <taxon>Pucciniaceae</taxon>
        <taxon>Puccinia</taxon>
    </lineage>
</organism>
<comment type="caution">
    <text evidence="3">The sequence shown here is derived from an EMBL/GenBank/DDBJ whole genome shotgun (WGS) entry which is preliminary data.</text>
</comment>
<dbReference type="CDD" id="cd03507">
    <property type="entry name" value="Delta12-FADS-like"/>
    <property type="match status" value="1"/>
</dbReference>